<dbReference type="Pfam" id="PF05099">
    <property type="entry name" value="TerB"/>
    <property type="match status" value="1"/>
</dbReference>
<reference evidence="3 4" key="1">
    <citation type="submission" date="2018-08" db="EMBL/GenBank/DDBJ databases">
        <title>Parvularcula sp. SM1705, isolated from surface water of the South Sea China.</title>
        <authorList>
            <person name="Sun L."/>
        </authorList>
    </citation>
    <scope>NUCLEOTIDE SEQUENCE [LARGE SCALE GENOMIC DNA]</scope>
    <source>
        <strain evidence="3 4">SM1705</strain>
    </source>
</reference>
<feature type="domain" description="Co-chaperone DjlA N-terminal" evidence="2">
    <location>
        <begin position="137"/>
        <end position="253"/>
    </location>
</feature>
<dbReference type="Gene3D" id="3.10.290.10">
    <property type="entry name" value="RNA-binding S4 domain"/>
    <property type="match status" value="1"/>
</dbReference>
<keyword evidence="4" id="KW-1185">Reference proteome</keyword>
<dbReference type="Gene3D" id="1.10.3680.10">
    <property type="entry name" value="TerB-like"/>
    <property type="match status" value="1"/>
</dbReference>
<organism evidence="3 4">
    <name type="scientific">Parvularcula marina</name>
    <dbReference type="NCBI Taxonomy" id="2292771"/>
    <lineage>
        <taxon>Bacteria</taxon>
        <taxon>Pseudomonadati</taxon>
        <taxon>Pseudomonadota</taxon>
        <taxon>Alphaproteobacteria</taxon>
        <taxon>Parvularculales</taxon>
        <taxon>Parvularculaceae</taxon>
        <taxon>Parvularcula</taxon>
    </lineage>
</organism>
<keyword evidence="1" id="KW-0694">RNA-binding</keyword>
<protein>
    <recommendedName>
        <fullName evidence="2">Co-chaperone DjlA N-terminal domain-containing protein</fullName>
    </recommendedName>
</protein>
<evidence type="ECO:0000313" key="3">
    <source>
        <dbReference type="EMBL" id="RFB06006.1"/>
    </source>
</evidence>
<sequence>MARVTAMPEDTQRLDKWLWCARIFKTRALAAKVISGKGVRITRNGRTDRTGKPGFSVRPGDTVTFTKEKSIRILEITGLAERRGPAAEAQKLYIDHSEILSQKTPPTEQRTFMLDKLFARFRPSEDVVEDENANLKSAVAALLVEAARADEEYTDEERSLIDEMLKAQFSLSPEEALALRTSAEEAQAAANDMYGFSRVVKQDLDRDGKMKLIEDMWVIALSDAEKAPYEEMIIRRLIGLIYLEDSDSAVARQRAAARLGQ</sequence>
<dbReference type="Proteomes" id="UP000264589">
    <property type="component" value="Unassembled WGS sequence"/>
</dbReference>
<dbReference type="SUPFAM" id="SSF55174">
    <property type="entry name" value="Alpha-L RNA-binding motif"/>
    <property type="match status" value="1"/>
</dbReference>
<dbReference type="InterPro" id="IPR029024">
    <property type="entry name" value="TerB-like"/>
</dbReference>
<gene>
    <name evidence="3" type="ORF">DX908_12480</name>
</gene>
<evidence type="ECO:0000256" key="1">
    <source>
        <dbReference type="PROSITE-ProRule" id="PRU00182"/>
    </source>
</evidence>
<dbReference type="EMBL" id="QUQO01000001">
    <property type="protein sequence ID" value="RFB06006.1"/>
    <property type="molecule type" value="Genomic_DNA"/>
</dbReference>
<evidence type="ECO:0000259" key="2">
    <source>
        <dbReference type="Pfam" id="PF05099"/>
    </source>
</evidence>
<proteinExistence type="predicted"/>
<name>A0A371RKU8_9PROT</name>
<dbReference type="AlphaFoldDB" id="A0A371RKU8"/>
<dbReference type="PROSITE" id="PS50889">
    <property type="entry name" value="S4"/>
    <property type="match status" value="1"/>
</dbReference>
<accession>A0A371RKU8</accession>
<dbReference type="GO" id="GO:0003723">
    <property type="term" value="F:RNA binding"/>
    <property type="evidence" value="ECO:0007669"/>
    <property type="project" value="UniProtKB-KW"/>
</dbReference>
<dbReference type="InParanoid" id="A0A371RKU8"/>
<dbReference type="CDD" id="cd00165">
    <property type="entry name" value="S4"/>
    <property type="match status" value="1"/>
</dbReference>
<dbReference type="InterPro" id="IPR036986">
    <property type="entry name" value="S4_RNA-bd_sf"/>
</dbReference>
<dbReference type="SUPFAM" id="SSF158682">
    <property type="entry name" value="TerB-like"/>
    <property type="match status" value="1"/>
</dbReference>
<dbReference type="InterPro" id="IPR007791">
    <property type="entry name" value="DjlA_N"/>
</dbReference>
<evidence type="ECO:0000313" key="4">
    <source>
        <dbReference type="Proteomes" id="UP000264589"/>
    </source>
</evidence>
<dbReference type="CDD" id="cd07313">
    <property type="entry name" value="terB_like_2"/>
    <property type="match status" value="1"/>
</dbReference>
<comment type="caution">
    <text evidence="3">The sequence shown here is derived from an EMBL/GenBank/DDBJ whole genome shotgun (WGS) entry which is preliminary data.</text>
</comment>